<evidence type="ECO:0000313" key="2">
    <source>
        <dbReference type="EMBL" id="UOQ93116.1"/>
    </source>
</evidence>
<protein>
    <submittedName>
        <fullName evidence="2">Uncharacterized protein</fullName>
    </submittedName>
</protein>
<sequence>MPDIAVIFLFLLIPVLLLSFYVKIWIRLIVAAYYCCVFFMFSRGYNQLMSKRNAYVENNGYNPDKQEDIRALKQFWDEKTAFIDNYLGLVILPLLVFIVYSYYKWFVHLEERKHKVLLLLSAIPVGIIFFIYLLFFSMLGYQP</sequence>
<feature type="transmembrane region" description="Helical" evidence="1">
    <location>
        <begin position="29"/>
        <end position="45"/>
    </location>
</feature>
<dbReference type="Proteomes" id="UP000831880">
    <property type="component" value="Chromosome"/>
</dbReference>
<keyword evidence="1" id="KW-0812">Transmembrane</keyword>
<name>A0ABY4GY43_9BACI</name>
<evidence type="ECO:0000256" key="1">
    <source>
        <dbReference type="SAM" id="Phobius"/>
    </source>
</evidence>
<keyword evidence="3" id="KW-1185">Reference proteome</keyword>
<feature type="transmembrane region" description="Helical" evidence="1">
    <location>
        <begin position="6"/>
        <end position="22"/>
    </location>
</feature>
<accession>A0ABY4GY43</accession>
<keyword evidence="1" id="KW-0472">Membrane</keyword>
<dbReference type="EMBL" id="CP095074">
    <property type="protein sequence ID" value="UOQ93116.1"/>
    <property type="molecule type" value="Genomic_DNA"/>
</dbReference>
<feature type="transmembrane region" description="Helical" evidence="1">
    <location>
        <begin position="117"/>
        <end position="141"/>
    </location>
</feature>
<organism evidence="2 3">
    <name type="scientific">Halobacillus shinanisalinarum</name>
    <dbReference type="NCBI Taxonomy" id="2932258"/>
    <lineage>
        <taxon>Bacteria</taxon>
        <taxon>Bacillati</taxon>
        <taxon>Bacillota</taxon>
        <taxon>Bacilli</taxon>
        <taxon>Bacillales</taxon>
        <taxon>Bacillaceae</taxon>
        <taxon>Halobacillus</taxon>
    </lineage>
</organism>
<dbReference type="RefSeq" id="WP_244752720.1">
    <property type="nucleotide sequence ID" value="NZ_CP095074.1"/>
</dbReference>
<evidence type="ECO:0000313" key="3">
    <source>
        <dbReference type="Proteomes" id="UP000831880"/>
    </source>
</evidence>
<reference evidence="2 3" key="1">
    <citation type="submission" date="2022-04" db="EMBL/GenBank/DDBJ databases">
        <title>Halobacillus sp. isolated from saltern.</title>
        <authorList>
            <person name="Won M."/>
            <person name="Lee C.-M."/>
            <person name="Woen H.-Y."/>
            <person name="Kwon S.-W."/>
        </authorList>
    </citation>
    <scope>NUCLEOTIDE SEQUENCE [LARGE SCALE GENOMIC DNA]</scope>
    <source>
        <strain evidence="2 3">SSTM10-2</strain>
    </source>
</reference>
<gene>
    <name evidence="2" type="ORF">MUO14_22440</name>
</gene>
<feature type="transmembrane region" description="Helical" evidence="1">
    <location>
        <begin position="86"/>
        <end position="105"/>
    </location>
</feature>
<proteinExistence type="predicted"/>
<keyword evidence="1" id="KW-1133">Transmembrane helix</keyword>